<accession>A0A483KHM7</accession>
<reference evidence="1" key="1">
    <citation type="submission" date="2019-01" db="EMBL/GenBank/DDBJ databases">
        <authorList>
            <person name="Lista F."/>
            <person name="Anselmo A."/>
        </authorList>
    </citation>
    <scope>NUCLEOTIDE SEQUENCE</scope>
    <source>
        <strain evidence="1">8S</strain>
    </source>
</reference>
<gene>
    <name evidence="1" type="ORF">ETE84_11225</name>
</gene>
<evidence type="ECO:0000313" key="1">
    <source>
        <dbReference type="EMBL" id="TCX62198.1"/>
    </source>
</evidence>
<name>A0A483KHM7_9ENTR</name>
<proteinExistence type="predicted"/>
<dbReference type="EMBL" id="SDCO01000005">
    <property type="protein sequence ID" value="TCX62198.1"/>
    <property type="molecule type" value="Genomic_DNA"/>
</dbReference>
<dbReference type="AlphaFoldDB" id="A0A483KHM7"/>
<protein>
    <submittedName>
        <fullName evidence="1">Uncharacterized protein</fullName>
    </submittedName>
</protein>
<comment type="caution">
    <text evidence="1">The sequence shown here is derived from an EMBL/GenBank/DDBJ whole genome shotgun (WGS) entry which is preliminary data.</text>
</comment>
<dbReference type="RefSeq" id="WP_064158052.1">
    <property type="nucleotide sequence ID" value="NZ_AP019687.1"/>
</dbReference>
<organism evidence="1">
    <name type="scientific">Klebsiella quasipneumoniae</name>
    <dbReference type="NCBI Taxonomy" id="1463165"/>
    <lineage>
        <taxon>Bacteria</taxon>
        <taxon>Pseudomonadati</taxon>
        <taxon>Pseudomonadota</taxon>
        <taxon>Gammaproteobacteria</taxon>
        <taxon>Enterobacterales</taxon>
        <taxon>Enterobacteriaceae</taxon>
        <taxon>Klebsiella/Raoultella group</taxon>
        <taxon>Klebsiella</taxon>
        <taxon>Klebsiella pneumoniae complex</taxon>
    </lineage>
</organism>
<sequence>MRITNMRFKSGRRISRNLLIFFKQKIHQPAPRPEADDNRTLWRAPGLPGQRFNDLMNERLTAMRSIIAQIKLNDAKATIITNLCPSLSLPGKPYD</sequence>